<evidence type="ECO:0000313" key="4">
    <source>
        <dbReference type="Proteomes" id="UP000018050"/>
    </source>
</evidence>
<reference evidence="3" key="1">
    <citation type="submission" date="2013-10" db="EMBL/GenBank/DDBJ databases">
        <title>Genomic analysis of the causative agents of coccidiosis in chickens.</title>
        <authorList>
            <person name="Reid A.J."/>
            <person name="Blake D."/>
            <person name="Billington K."/>
            <person name="Browne H."/>
            <person name="Dunn M."/>
            <person name="Hung S."/>
            <person name="Kawahara F."/>
            <person name="Miranda-Saavedra D."/>
            <person name="Mourier T."/>
            <person name="Nagra H."/>
            <person name="Otto T.D."/>
            <person name="Rawlings N."/>
            <person name="Sanchez A."/>
            <person name="Sanders M."/>
            <person name="Subramaniam C."/>
            <person name="Tay Y."/>
            <person name="Dear P."/>
            <person name="Doerig C."/>
            <person name="Gruber A."/>
            <person name="Parkinson J."/>
            <person name="Shirley M."/>
            <person name="Wan K.L."/>
            <person name="Berriman M."/>
            <person name="Tomley F."/>
            <person name="Pain A."/>
        </authorList>
    </citation>
    <scope>NUCLEOTIDE SEQUENCE [LARGE SCALE GENOMIC DNA]</scope>
    <source>
        <strain evidence="3">Houghton</strain>
    </source>
</reference>
<protein>
    <recommendedName>
        <fullName evidence="1">Protein-serine/threonine kinase</fullName>
        <ecNumber evidence="1">2.7.11.-</ecNumber>
    </recommendedName>
</protein>
<dbReference type="SUPFAM" id="SSF55874">
    <property type="entry name" value="ATPase domain of HSP90 chaperone/DNA topoisomerase II/histidine kinase"/>
    <property type="match status" value="3"/>
</dbReference>
<keyword evidence="4" id="KW-1185">Reference proteome</keyword>
<dbReference type="AlphaFoldDB" id="U6G8N9"/>
<dbReference type="GeneID" id="25273795"/>
<dbReference type="EC" id="2.7.11.-" evidence="1"/>
<dbReference type="PANTHER" id="PTHR11947">
    <property type="entry name" value="PYRUVATE DEHYDROGENASE KINASE"/>
    <property type="match status" value="1"/>
</dbReference>
<keyword evidence="1" id="KW-0496">Mitochondrion</keyword>
<feature type="compositionally biased region" description="Low complexity" evidence="2">
    <location>
        <begin position="233"/>
        <end position="257"/>
    </location>
</feature>
<keyword evidence="1" id="KW-0808">Transferase</keyword>
<sequence length="345" mass="38065">MLTSSYLTPNGVVDMACDPFQVTKRAAEDTERLCHSHYGRCPQIKIWNVNGAHFASVPQYLYYILSELLKNAMRATVDRFLSQPRRDEEGVDLSAAAAAAAAATNRSASYSRLWGPDKLPDHLGPLSPPSSSSSSSSREVLSNPFMHAQTLSQAAPQYQTAPEVSDPLLPPVQLLVAGDEHSVSIRLSDMGGGISNEAQPRIWSYMYTTAKPVKYDPMTGSVVYARPQQQKQQQQQQQQQEAQQQESQQQEQQQQREVQQEEGSEETGSLSQSVTIGSLDFTTKEERRQFNASPLAGFGCGLPLCRLYASYLGGSLTLISMPVHGTDAYIHLRRIGDQQVRALQS</sequence>
<dbReference type="GO" id="GO:0005524">
    <property type="term" value="F:ATP binding"/>
    <property type="evidence" value="ECO:0007669"/>
    <property type="project" value="UniProtKB-UniRule"/>
</dbReference>
<dbReference type="InterPro" id="IPR036890">
    <property type="entry name" value="HATPase_C_sf"/>
</dbReference>
<keyword evidence="1" id="KW-0547">Nucleotide-binding</keyword>
<keyword evidence="1" id="KW-0067">ATP-binding</keyword>
<dbReference type="OrthoDB" id="347493at2759"/>
<dbReference type="InterPro" id="IPR039028">
    <property type="entry name" value="BCKD/PDK"/>
</dbReference>
<proteinExistence type="inferred from homology"/>
<comment type="subcellular location">
    <subcellularLocation>
        <location evidence="1">Mitochondrion matrix</location>
    </subcellularLocation>
</comment>
<evidence type="ECO:0000256" key="2">
    <source>
        <dbReference type="SAM" id="MobiDB-lite"/>
    </source>
</evidence>
<dbReference type="GO" id="GO:0010906">
    <property type="term" value="P:regulation of glucose metabolic process"/>
    <property type="evidence" value="ECO:0007669"/>
    <property type="project" value="TreeGrafter"/>
</dbReference>
<reference evidence="3" key="2">
    <citation type="submission" date="2013-10" db="EMBL/GenBank/DDBJ databases">
        <authorList>
            <person name="Aslett M."/>
        </authorList>
    </citation>
    <scope>NUCLEOTIDE SEQUENCE [LARGE SCALE GENOMIC DNA]</scope>
    <source>
        <strain evidence="3">Houghton</strain>
    </source>
</reference>
<dbReference type="GO" id="GO:0005759">
    <property type="term" value="C:mitochondrial matrix"/>
    <property type="evidence" value="ECO:0007669"/>
    <property type="project" value="UniProtKB-SubCell"/>
</dbReference>
<dbReference type="RefSeq" id="XP_013252882.1">
    <property type="nucleotide sequence ID" value="XM_013397428.1"/>
</dbReference>
<dbReference type="OMA" id="EAQPRIW"/>
<feature type="region of interest" description="Disordered" evidence="2">
    <location>
        <begin position="121"/>
        <end position="141"/>
    </location>
</feature>
<comment type="similarity">
    <text evidence="1">Belongs to the PDK/BCKDK protein kinase family.</text>
</comment>
<dbReference type="VEuPathDB" id="ToxoDB:EAH_00057250"/>
<name>U6G8N9_EIMAC</name>
<feature type="compositionally biased region" description="Polar residues" evidence="2">
    <location>
        <begin position="266"/>
        <end position="276"/>
    </location>
</feature>
<organism evidence="3 4">
    <name type="scientific">Eimeria acervulina</name>
    <name type="common">Coccidian parasite</name>
    <dbReference type="NCBI Taxonomy" id="5801"/>
    <lineage>
        <taxon>Eukaryota</taxon>
        <taxon>Sar</taxon>
        <taxon>Alveolata</taxon>
        <taxon>Apicomplexa</taxon>
        <taxon>Conoidasida</taxon>
        <taxon>Coccidia</taxon>
        <taxon>Eucoccidiorida</taxon>
        <taxon>Eimeriorina</taxon>
        <taxon>Eimeriidae</taxon>
        <taxon>Eimeria</taxon>
    </lineage>
</organism>
<evidence type="ECO:0000256" key="1">
    <source>
        <dbReference type="RuleBase" id="RU366032"/>
    </source>
</evidence>
<dbReference type="GO" id="GO:0004740">
    <property type="term" value="F:pyruvate dehydrogenase (acetyl-transferring) kinase activity"/>
    <property type="evidence" value="ECO:0007669"/>
    <property type="project" value="TreeGrafter"/>
</dbReference>
<evidence type="ECO:0000313" key="3">
    <source>
        <dbReference type="EMBL" id="CDI76601.1"/>
    </source>
</evidence>
<gene>
    <name evidence="3" type="ORF">EAH_00057250</name>
</gene>
<dbReference type="EMBL" id="HG670419">
    <property type="protein sequence ID" value="CDI76601.1"/>
    <property type="molecule type" value="Genomic_DNA"/>
</dbReference>
<feature type="region of interest" description="Disordered" evidence="2">
    <location>
        <begin position="233"/>
        <end position="276"/>
    </location>
</feature>
<accession>U6G8N9</accession>
<keyword evidence="1 3" id="KW-0418">Kinase</keyword>
<dbReference type="Proteomes" id="UP000018050">
    <property type="component" value="Unassembled WGS sequence"/>
</dbReference>
<dbReference type="Gene3D" id="3.30.565.10">
    <property type="entry name" value="Histidine kinase-like ATPase, C-terminal domain"/>
    <property type="match status" value="1"/>
</dbReference>